<name>A0A5N6N9J5_9ASTR</name>
<feature type="region of interest" description="Disordered" evidence="1">
    <location>
        <begin position="1"/>
        <end position="55"/>
    </location>
</feature>
<comment type="caution">
    <text evidence="2">The sequence shown here is derived from an EMBL/GenBank/DDBJ whole genome shotgun (WGS) entry which is preliminary data.</text>
</comment>
<dbReference type="EMBL" id="SZYD01000012">
    <property type="protein sequence ID" value="KAD4584546.1"/>
    <property type="molecule type" value="Genomic_DNA"/>
</dbReference>
<dbReference type="OrthoDB" id="1907061at2759"/>
<feature type="region of interest" description="Disordered" evidence="1">
    <location>
        <begin position="88"/>
        <end position="135"/>
    </location>
</feature>
<dbReference type="Proteomes" id="UP000326396">
    <property type="component" value="Linkage Group LG2"/>
</dbReference>
<sequence>MASQQDPRLSEDVRAEDAGRAAADELRDTNKQRGVTGEVMVDDQQTQPDENRPGIIGSIIHTVTGTLSTAKDAVTGKTHDTTDKVTVVGGEAAEPERQNKQDATHKDYTARKDTTNDGVGDGGGVYRVKLKQEKK</sequence>
<organism evidence="2 3">
    <name type="scientific">Mikania micrantha</name>
    <name type="common">bitter vine</name>
    <dbReference type="NCBI Taxonomy" id="192012"/>
    <lineage>
        <taxon>Eukaryota</taxon>
        <taxon>Viridiplantae</taxon>
        <taxon>Streptophyta</taxon>
        <taxon>Embryophyta</taxon>
        <taxon>Tracheophyta</taxon>
        <taxon>Spermatophyta</taxon>
        <taxon>Magnoliopsida</taxon>
        <taxon>eudicotyledons</taxon>
        <taxon>Gunneridae</taxon>
        <taxon>Pentapetalae</taxon>
        <taxon>asterids</taxon>
        <taxon>campanulids</taxon>
        <taxon>Asterales</taxon>
        <taxon>Asteraceae</taxon>
        <taxon>Asteroideae</taxon>
        <taxon>Heliantheae alliance</taxon>
        <taxon>Eupatorieae</taxon>
        <taxon>Mikania</taxon>
    </lineage>
</organism>
<feature type="compositionally biased region" description="Basic and acidic residues" evidence="1">
    <location>
        <begin position="94"/>
        <end position="115"/>
    </location>
</feature>
<keyword evidence="3" id="KW-1185">Reference proteome</keyword>
<gene>
    <name evidence="2" type="ORF">E3N88_22147</name>
</gene>
<protein>
    <submittedName>
        <fullName evidence="2">Uncharacterized protein</fullName>
    </submittedName>
</protein>
<evidence type="ECO:0000256" key="1">
    <source>
        <dbReference type="SAM" id="MobiDB-lite"/>
    </source>
</evidence>
<reference evidence="2 3" key="1">
    <citation type="submission" date="2019-05" db="EMBL/GenBank/DDBJ databases">
        <title>Mikania micrantha, genome provides insights into the molecular mechanism of rapid growth.</title>
        <authorList>
            <person name="Liu B."/>
        </authorList>
    </citation>
    <scope>NUCLEOTIDE SEQUENCE [LARGE SCALE GENOMIC DNA]</scope>
    <source>
        <strain evidence="2">NLD-2019</strain>
        <tissue evidence="2">Leaf</tissue>
    </source>
</reference>
<evidence type="ECO:0000313" key="3">
    <source>
        <dbReference type="Proteomes" id="UP000326396"/>
    </source>
</evidence>
<accession>A0A5N6N9J5</accession>
<proteinExistence type="predicted"/>
<feature type="compositionally biased region" description="Basic and acidic residues" evidence="1">
    <location>
        <begin position="8"/>
        <end position="31"/>
    </location>
</feature>
<evidence type="ECO:0000313" key="2">
    <source>
        <dbReference type="EMBL" id="KAD4584546.1"/>
    </source>
</evidence>
<dbReference type="AlphaFoldDB" id="A0A5N6N9J5"/>